<name>A0A251X5S5_9GAMM</name>
<keyword evidence="7" id="KW-1185">Reference proteome</keyword>
<sequence length="241" mass="27679">MLMVRAFVFYVFLVITLIFYALLAGFLLIMPFEMRYRIITQWPRLMTWGLTVICRLDYHVQGTENLPDYPVVIASKHQSAWETLAFQEIFCKPTWVLKRELLWIPFFGWGLRSIRPIAIDRSQRRQAMQQVLAQGTERLRAGHSVIIFPEGTRVAPGERKRYGLGAANLAIAANVPLVPVAHNAGIFWRRNGFIKYPGTIQVVIGQPIQVQGKTVQEIMSEVETWVEETVKHLPSKPSEML</sequence>
<keyword evidence="4" id="KW-0812">Transmembrane</keyword>
<evidence type="ECO:0000256" key="2">
    <source>
        <dbReference type="ARBA" id="ARBA00022679"/>
    </source>
</evidence>
<dbReference type="EMBL" id="MSLT01000023">
    <property type="protein sequence ID" value="OUD12502.1"/>
    <property type="molecule type" value="Genomic_DNA"/>
</dbReference>
<organism evidence="6 7">
    <name type="scientific">Thioflexithrix psekupsensis</name>
    <dbReference type="NCBI Taxonomy" id="1570016"/>
    <lineage>
        <taxon>Bacteria</taxon>
        <taxon>Pseudomonadati</taxon>
        <taxon>Pseudomonadota</taxon>
        <taxon>Gammaproteobacteria</taxon>
        <taxon>Thiotrichales</taxon>
        <taxon>Thioflexithrix</taxon>
    </lineage>
</organism>
<dbReference type="GO" id="GO:0006654">
    <property type="term" value="P:phosphatidic acid biosynthetic process"/>
    <property type="evidence" value="ECO:0007669"/>
    <property type="project" value="TreeGrafter"/>
</dbReference>
<feature type="transmembrane region" description="Helical" evidence="4">
    <location>
        <begin position="6"/>
        <end position="29"/>
    </location>
</feature>
<dbReference type="OrthoDB" id="9812274at2"/>
<reference evidence="6 7" key="1">
    <citation type="submission" date="2016-12" db="EMBL/GenBank/DDBJ databases">
        <title>Thioflexothrix psekupsii D3 genome sequencing and assembly.</title>
        <authorList>
            <person name="Fomenkov A."/>
            <person name="Vincze T."/>
            <person name="Grabovich M."/>
            <person name="Anton B.P."/>
            <person name="Dubinina G."/>
            <person name="Orlova M."/>
            <person name="Belousova E."/>
            <person name="Roberts R.J."/>
        </authorList>
    </citation>
    <scope>NUCLEOTIDE SEQUENCE [LARGE SCALE GENOMIC DNA]</scope>
    <source>
        <strain evidence="6">D3</strain>
    </source>
</reference>
<proteinExistence type="predicted"/>
<feature type="domain" description="Phospholipid/glycerol acyltransferase" evidence="5">
    <location>
        <begin position="71"/>
        <end position="185"/>
    </location>
</feature>
<dbReference type="InterPro" id="IPR002123">
    <property type="entry name" value="Plipid/glycerol_acylTrfase"/>
</dbReference>
<dbReference type="Pfam" id="PF01553">
    <property type="entry name" value="Acyltransferase"/>
    <property type="match status" value="1"/>
</dbReference>
<comment type="caution">
    <text evidence="6">The sequence shown here is derived from an EMBL/GenBank/DDBJ whole genome shotgun (WGS) entry which is preliminary data.</text>
</comment>
<comment type="pathway">
    <text evidence="1">Lipid metabolism.</text>
</comment>
<dbReference type="SUPFAM" id="SSF69593">
    <property type="entry name" value="Glycerol-3-phosphate (1)-acyltransferase"/>
    <property type="match status" value="1"/>
</dbReference>
<keyword evidence="4" id="KW-1133">Transmembrane helix</keyword>
<dbReference type="CDD" id="cd07989">
    <property type="entry name" value="LPLAT_AGPAT-like"/>
    <property type="match status" value="1"/>
</dbReference>
<gene>
    <name evidence="6" type="ORF">TPSD3_15510</name>
</gene>
<keyword evidence="4" id="KW-0472">Membrane</keyword>
<keyword evidence="3" id="KW-0012">Acyltransferase</keyword>
<dbReference type="RefSeq" id="WP_086489453.1">
    <property type="nucleotide sequence ID" value="NZ_MSLT01000023.1"/>
</dbReference>
<dbReference type="AlphaFoldDB" id="A0A251X5S5"/>
<evidence type="ECO:0000313" key="7">
    <source>
        <dbReference type="Proteomes" id="UP000194798"/>
    </source>
</evidence>
<protein>
    <recommendedName>
        <fullName evidence="5">Phospholipid/glycerol acyltransferase domain-containing protein</fullName>
    </recommendedName>
</protein>
<evidence type="ECO:0000256" key="3">
    <source>
        <dbReference type="ARBA" id="ARBA00023315"/>
    </source>
</evidence>
<dbReference type="SMART" id="SM00563">
    <property type="entry name" value="PlsC"/>
    <property type="match status" value="1"/>
</dbReference>
<dbReference type="PANTHER" id="PTHR10434">
    <property type="entry name" value="1-ACYL-SN-GLYCEROL-3-PHOSPHATE ACYLTRANSFERASE"/>
    <property type="match status" value="1"/>
</dbReference>
<dbReference type="PANTHER" id="PTHR10434:SF40">
    <property type="entry name" value="1-ACYL-SN-GLYCEROL-3-PHOSPHATE ACYLTRANSFERASE"/>
    <property type="match status" value="1"/>
</dbReference>
<evidence type="ECO:0000256" key="1">
    <source>
        <dbReference type="ARBA" id="ARBA00005189"/>
    </source>
</evidence>
<evidence type="ECO:0000313" key="6">
    <source>
        <dbReference type="EMBL" id="OUD12502.1"/>
    </source>
</evidence>
<accession>A0A251X5S5</accession>
<dbReference type="Proteomes" id="UP000194798">
    <property type="component" value="Unassembled WGS sequence"/>
</dbReference>
<keyword evidence="2" id="KW-0808">Transferase</keyword>
<evidence type="ECO:0000256" key="4">
    <source>
        <dbReference type="SAM" id="Phobius"/>
    </source>
</evidence>
<evidence type="ECO:0000259" key="5">
    <source>
        <dbReference type="SMART" id="SM00563"/>
    </source>
</evidence>
<dbReference type="GO" id="GO:0003841">
    <property type="term" value="F:1-acylglycerol-3-phosphate O-acyltransferase activity"/>
    <property type="evidence" value="ECO:0007669"/>
    <property type="project" value="TreeGrafter"/>
</dbReference>